<evidence type="ECO:0000256" key="1">
    <source>
        <dbReference type="SAM" id="SignalP"/>
    </source>
</evidence>
<feature type="chain" id="PRO_5045087893" evidence="1">
    <location>
        <begin position="22"/>
        <end position="234"/>
    </location>
</feature>
<accession>A0ABS1WTN3</accession>
<gene>
    <name evidence="3" type="ORF">JM946_06285</name>
</gene>
<keyword evidence="1" id="KW-0732">Signal</keyword>
<name>A0ABS1WTN3_9GAMM</name>
<organism evidence="3 4">
    <name type="scientific">Steroidobacter gossypii</name>
    <dbReference type="NCBI Taxonomy" id="2805490"/>
    <lineage>
        <taxon>Bacteria</taxon>
        <taxon>Pseudomonadati</taxon>
        <taxon>Pseudomonadota</taxon>
        <taxon>Gammaproteobacteria</taxon>
        <taxon>Steroidobacterales</taxon>
        <taxon>Steroidobacteraceae</taxon>
        <taxon>Steroidobacter</taxon>
    </lineage>
</organism>
<dbReference type="RefSeq" id="WP_203166296.1">
    <property type="nucleotide sequence ID" value="NZ_JAEVLS010000001.1"/>
</dbReference>
<comment type="caution">
    <text evidence="3">The sequence shown here is derived from an EMBL/GenBank/DDBJ whole genome shotgun (WGS) entry which is preliminary data.</text>
</comment>
<sequence>MANLRVLALIPFMFVCGVANATLVTFDAYDYAAGTNLTDLSPGLHLQMIASPPGGPVQIGSYDVRSAHNPGGMTPPGYFAGIGSPFGGALTEISTGYGCYAASVSGQPMSSFCDEGFSFLELTFDVATDFVEIVGGFGDSLGGTLYAFDAAGQLLGTAGVGSIIGEGQFASSLTLAQAAITRVVYGASLDAGAIAAGRISYNSYNIPEPETLLLMLTGLSGLLLAGRRRKKLAA</sequence>
<feature type="domain" description="Ice-binding protein C-terminal" evidence="2">
    <location>
        <begin position="206"/>
        <end position="229"/>
    </location>
</feature>
<feature type="signal peptide" evidence="1">
    <location>
        <begin position="1"/>
        <end position="21"/>
    </location>
</feature>
<dbReference type="InterPro" id="IPR013424">
    <property type="entry name" value="Ice-binding_C"/>
</dbReference>
<evidence type="ECO:0000313" key="3">
    <source>
        <dbReference type="EMBL" id="MBM0104344.1"/>
    </source>
</evidence>
<protein>
    <submittedName>
        <fullName evidence="3">PEP-CTERM sorting domain-containing protein</fullName>
    </submittedName>
</protein>
<reference evidence="3 4" key="1">
    <citation type="journal article" date="2021" name="Int. J. Syst. Evol. Microbiol.">
        <title>Steroidobacter gossypii sp. nov., isolated from soil of cotton cropping field.</title>
        <authorList>
            <person name="Huang R."/>
            <person name="Yang S."/>
            <person name="Zhen C."/>
            <person name="Liu W."/>
        </authorList>
    </citation>
    <scope>NUCLEOTIDE SEQUENCE [LARGE SCALE GENOMIC DNA]</scope>
    <source>
        <strain evidence="3 4">S1-65</strain>
    </source>
</reference>
<proteinExistence type="predicted"/>
<dbReference type="NCBIfam" id="TIGR02595">
    <property type="entry name" value="PEP_CTERM"/>
    <property type="match status" value="1"/>
</dbReference>
<dbReference type="Pfam" id="PF07589">
    <property type="entry name" value="PEP-CTERM"/>
    <property type="match status" value="1"/>
</dbReference>
<evidence type="ECO:0000259" key="2">
    <source>
        <dbReference type="Pfam" id="PF07589"/>
    </source>
</evidence>
<dbReference type="Proteomes" id="UP000661077">
    <property type="component" value="Unassembled WGS sequence"/>
</dbReference>
<dbReference type="EMBL" id="JAEVLS010000001">
    <property type="protein sequence ID" value="MBM0104344.1"/>
    <property type="molecule type" value="Genomic_DNA"/>
</dbReference>
<evidence type="ECO:0000313" key="4">
    <source>
        <dbReference type="Proteomes" id="UP000661077"/>
    </source>
</evidence>
<keyword evidence="4" id="KW-1185">Reference proteome</keyword>